<feature type="compositionally biased region" description="Low complexity" evidence="1">
    <location>
        <begin position="160"/>
        <end position="170"/>
    </location>
</feature>
<protein>
    <submittedName>
        <fullName evidence="3">Uncharacterized protein</fullName>
    </submittedName>
</protein>
<feature type="transmembrane region" description="Helical" evidence="2">
    <location>
        <begin position="203"/>
        <end position="225"/>
    </location>
</feature>
<dbReference type="PANTHER" id="PTHR41155:SF1">
    <property type="entry name" value="FI19525P1"/>
    <property type="match status" value="1"/>
</dbReference>
<dbReference type="PANTHER" id="PTHR41155">
    <property type="entry name" value="FI19525P1"/>
    <property type="match status" value="1"/>
</dbReference>
<dbReference type="EMBL" id="JAPTSV010000003">
    <property type="protein sequence ID" value="KAJ1529332.1"/>
    <property type="molecule type" value="Genomic_DNA"/>
</dbReference>
<evidence type="ECO:0000313" key="3">
    <source>
        <dbReference type="EMBL" id="KAJ1529332.1"/>
    </source>
</evidence>
<keyword evidence="2" id="KW-0812">Transmembrane</keyword>
<keyword evidence="4" id="KW-1185">Reference proteome</keyword>
<reference evidence="3" key="1">
    <citation type="submission" date="2022-12" db="EMBL/GenBank/DDBJ databases">
        <title>Chromosome-level genome assembly of the bean flower thrips Megalurothrips usitatus.</title>
        <authorList>
            <person name="Ma L."/>
            <person name="Liu Q."/>
            <person name="Li H."/>
            <person name="Cai W."/>
        </authorList>
    </citation>
    <scope>NUCLEOTIDE SEQUENCE</scope>
    <source>
        <strain evidence="3">Cailab_2022a</strain>
    </source>
</reference>
<feature type="compositionally biased region" description="Basic and acidic residues" evidence="1">
    <location>
        <begin position="32"/>
        <end position="42"/>
    </location>
</feature>
<gene>
    <name evidence="3" type="ORF">ONE63_006122</name>
</gene>
<feature type="region of interest" description="Disordered" evidence="1">
    <location>
        <begin position="25"/>
        <end position="132"/>
    </location>
</feature>
<evidence type="ECO:0000313" key="4">
    <source>
        <dbReference type="Proteomes" id="UP001075354"/>
    </source>
</evidence>
<name>A0AAV7XUZ9_9NEOP</name>
<keyword evidence="2" id="KW-0472">Membrane</keyword>
<keyword evidence="2" id="KW-1133">Transmembrane helix</keyword>
<comment type="caution">
    <text evidence="3">The sequence shown here is derived from an EMBL/GenBank/DDBJ whole genome shotgun (WGS) entry which is preliminary data.</text>
</comment>
<feature type="transmembrane region" description="Helical" evidence="2">
    <location>
        <begin position="231"/>
        <end position="257"/>
    </location>
</feature>
<feature type="compositionally biased region" description="Basic and acidic residues" evidence="1">
    <location>
        <begin position="58"/>
        <end position="68"/>
    </location>
</feature>
<dbReference type="Proteomes" id="UP001075354">
    <property type="component" value="Chromosome 3"/>
</dbReference>
<evidence type="ECO:0000256" key="1">
    <source>
        <dbReference type="SAM" id="MobiDB-lite"/>
    </source>
</evidence>
<feature type="compositionally biased region" description="Basic residues" evidence="1">
    <location>
        <begin position="81"/>
        <end position="95"/>
    </location>
</feature>
<evidence type="ECO:0000256" key="2">
    <source>
        <dbReference type="SAM" id="Phobius"/>
    </source>
</evidence>
<sequence length="324" mass="36089">MARKVAPSHYLAAPPAERADRAAIHGYSTDGEESRAPSDRTQSEYMVANERAAVLPRHSREREWEAVHVPHRGPGTGHGGHGGHGHGAHGVHGQRPRSPARSQGPPRAPSRGSRVSRHNAANHNHGYDDSSDIYVTSAAYRAPSEYSRGSRGPVPPGPPSHYSYRSRPPSEVSTVRTKGGRKAGVVVETMSAPNPFCPNTKGVCCLLLLLNLGLILVTLGFVIVIQFFEPFFVWILGIVFLVFGFLTLIGSMVYCVYVCRDAKTPREVAAEPHYWTHHWQKNFSTPEIRYKSEEKYPDDRFSDRYSVSKYSEKYSDRGGHRDRY</sequence>
<organism evidence="3 4">
    <name type="scientific">Megalurothrips usitatus</name>
    <name type="common">bean blossom thrips</name>
    <dbReference type="NCBI Taxonomy" id="439358"/>
    <lineage>
        <taxon>Eukaryota</taxon>
        <taxon>Metazoa</taxon>
        <taxon>Ecdysozoa</taxon>
        <taxon>Arthropoda</taxon>
        <taxon>Hexapoda</taxon>
        <taxon>Insecta</taxon>
        <taxon>Pterygota</taxon>
        <taxon>Neoptera</taxon>
        <taxon>Paraneoptera</taxon>
        <taxon>Thysanoptera</taxon>
        <taxon>Terebrantia</taxon>
        <taxon>Thripoidea</taxon>
        <taxon>Thripidae</taxon>
        <taxon>Megalurothrips</taxon>
    </lineage>
</organism>
<dbReference type="AlphaFoldDB" id="A0AAV7XUZ9"/>
<proteinExistence type="predicted"/>
<feature type="region of interest" description="Disordered" evidence="1">
    <location>
        <begin position="144"/>
        <end position="177"/>
    </location>
</feature>
<accession>A0AAV7XUZ9</accession>